<proteinExistence type="predicted"/>
<dbReference type="AlphaFoldDB" id="A0A284SBZ4"/>
<sequence length="118" mass="12726">MSSHEQDLVWMKHAIGGAQRFAAAPVWSDYILELSTDISDLEDSIRNQVRPAGHSVGIASVSLPNAHWGVVDPDLRFKQARGERSEGCGRVGLPYVLAAGGFHHANELLASPVNANRA</sequence>
<dbReference type="Gene3D" id="3.30.560.10">
    <property type="entry name" value="Glucose Oxidase, domain 3"/>
    <property type="match status" value="1"/>
</dbReference>
<keyword evidence="2" id="KW-1185">Reference proteome</keyword>
<dbReference type="Proteomes" id="UP000219338">
    <property type="component" value="Unassembled WGS sequence"/>
</dbReference>
<evidence type="ECO:0000313" key="1">
    <source>
        <dbReference type="EMBL" id="SJL18521.1"/>
    </source>
</evidence>
<dbReference type="Gene3D" id="3.50.50.60">
    <property type="entry name" value="FAD/NAD(P)-binding domain"/>
    <property type="match status" value="1"/>
</dbReference>
<evidence type="ECO:0000313" key="2">
    <source>
        <dbReference type="Proteomes" id="UP000219338"/>
    </source>
</evidence>
<organism evidence="1 2">
    <name type="scientific">Armillaria ostoyae</name>
    <name type="common">Armillaria root rot fungus</name>
    <dbReference type="NCBI Taxonomy" id="47428"/>
    <lineage>
        <taxon>Eukaryota</taxon>
        <taxon>Fungi</taxon>
        <taxon>Dikarya</taxon>
        <taxon>Basidiomycota</taxon>
        <taxon>Agaricomycotina</taxon>
        <taxon>Agaricomycetes</taxon>
        <taxon>Agaricomycetidae</taxon>
        <taxon>Agaricales</taxon>
        <taxon>Marasmiineae</taxon>
        <taxon>Physalacriaceae</taxon>
        <taxon>Armillaria</taxon>
    </lineage>
</organism>
<dbReference type="OrthoDB" id="269227at2759"/>
<accession>A0A284SBZ4</accession>
<dbReference type="InterPro" id="IPR036188">
    <property type="entry name" value="FAD/NAD-bd_sf"/>
</dbReference>
<dbReference type="EMBL" id="FUEG01000062">
    <property type="protein sequence ID" value="SJL18521.1"/>
    <property type="molecule type" value="Genomic_DNA"/>
</dbReference>
<reference evidence="2" key="1">
    <citation type="journal article" date="2017" name="Nat. Ecol. Evol.">
        <title>Genome expansion and lineage-specific genetic innovations in the forest pathogenic fungi Armillaria.</title>
        <authorList>
            <person name="Sipos G."/>
            <person name="Prasanna A.N."/>
            <person name="Walter M.C."/>
            <person name="O'Connor E."/>
            <person name="Balint B."/>
            <person name="Krizsan K."/>
            <person name="Kiss B."/>
            <person name="Hess J."/>
            <person name="Varga T."/>
            <person name="Slot J."/>
            <person name="Riley R."/>
            <person name="Boka B."/>
            <person name="Rigling D."/>
            <person name="Barry K."/>
            <person name="Lee J."/>
            <person name="Mihaltcheva S."/>
            <person name="LaButti K."/>
            <person name="Lipzen A."/>
            <person name="Waldron R."/>
            <person name="Moloney N.M."/>
            <person name="Sperisen C."/>
            <person name="Kredics L."/>
            <person name="Vagvoelgyi C."/>
            <person name="Patrignani A."/>
            <person name="Fitzpatrick D."/>
            <person name="Nagy I."/>
            <person name="Doyle S."/>
            <person name="Anderson J.B."/>
            <person name="Grigoriev I.V."/>
            <person name="Gueldener U."/>
            <person name="Muensterkoetter M."/>
            <person name="Nagy L.G."/>
        </authorList>
    </citation>
    <scope>NUCLEOTIDE SEQUENCE [LARGE SCALE GENOMIC DNA]</scope>
    <source>
        <strain evidence="2">C18/9</strain>
    </source>
</reference>
<dbReference type="STRING" id="47428.A0A284SBZ4"/>
<protein>
    <submittedName>
        <fullName evidence="1">Uncharacterized protein</fullName>
    </submittedName>
</protein>
<gene>
    <name evidence="1" type="ORF">ARMOST_22114</name>
</gene>
<name>A0A284SBZ4_ARMOS</name>